<organism evidence="2 3">
    <name type="scientific">Salmonella phage FSL SP-058</name>
    <dbReference type="NCBI Taxonomy" id="1173761"/>
    <lineage>
        <taxon>Viruses</taxon>
        <taxon>Duplodnaviria</taxon>
        <taxon>Heunggongvirae</taxon>
        <taxon>Uroviricota</taxon>
        <taxon>Caudoviricetes</taxon>
        <taxon>Schitoviridae</taxon>
        <taxon>Humphriesvirinae</taxon>
        <taxon>Ithacavirus</taxon>
        <taxon>Ithacavirus SP058</taxon>
    </lineage>
</organism>
<evidence type="ECO:0000259" key="1">
    <source>
        <dbReference type="Pfam" id="PF17399"/>
    </source>
</evidence>
<sequence length="102" mass="11128">MAKEPVSKLNIPIGDKYVVTSNGYTYVLAEKKTIQSGVKAGTVNLSNIGYFQSLNSLAKSLINKEVRESELTSLQQLGERIEELGTGIAQLLEQLVKQSEGK</sequence>
<protein>
    <recommendedName>
        <fullName evidence="1">DUF5405 domain-containing protein</fullName>
    </recommendedName>
</protein>
<dbReference type="Pfam" id="PF17399">
    <property type="entry name" value="DUF5405"/>
    <property type="match status" value="1"/>
</dbReference>
<evidence type="ECO:0000313" key="2">
    <source>
        <dbReference type="EMBL" id="AGF88145.1"/>
    </source>
</evidence>
<keyword evidence="3" id="KW-1185">Reference proteome</keyword>
<dbReference type="GeneID" id="16275478"/>
<name>S4TST4_9CAUD</name>
<dbReference type="OrthoDB" id="20623at10239"/>
<accession>S4TST4</accession>
<dbReference type="InterPro" id="IPR035404">
    <property type="entry name" value="DUF5405"/>
</dbReference>
<dbReference type="EMBL" id="KC139517">
    <property type="protein sequence ID" value="AGF88145.1"/>
    <property type="molecule type" value="Genomic_DNA"/>
</dbReference>
<dbReference type="Proteomes" id="UP000014990">
    <property type="component" value="Segment"/>
</dbReference>
<evidence type="ECO:0000313" key="3">
    <source>
        <dbReference type="Proteomes" id="UP000014990"/>
    </source>
</evidence>
<dbReference type="KEGG" id="vg:16275478"/>
<feature type="domain" description="DUF5405" evidence="1">
    <location>
        <begin position="13"/>
        <end position="94"/>
    </location>
</feature>
<gene>
    <name evidence="2" type="ORF">SP058_00150</name>
</gene>
<reference evidence="2 3" key="1">
    <citation type="journal article" date="2013" name="BMC Genomics">
        <title>Genomic characterization provides new insight into Salmonella phage diversity.</title>
        <authorList>
            <person name="Moreno Switt A.I."/>
            <person name="Orsi R.H."/>
            <person name="den Bakker H.C."/>
            <person name="Vongkamjan K."/>
            <person name="Altier C."/>
            <person name="Wiedmann M."/>
        </authorList>
    </citation>
    <scope>NUCLEOTIDE SEQUENCE [LARGE SCALE GENOMIC DNA]</scope>
</reference>
<dbReference type="RefSeq" id="YP_008239434.1">
    <property type="nucleotide sequence ID" value="NC_021772.1"/>
</dbReference>
<proteinExistence type="predicted"/>